<evidence type="ECO:0000256" key="3">
    <source>
        <dbReference type="SAM" id="MobiDB-lite"/>
    </source>
</evidence>
<protein>
    <submittedName>
        <fullName evidence="6">GRB2-associated and regulator of MAPK protein 2 isoform X3</fullName>
    </submittedName>
</protein>
<evidence type="ECO:0000259" key="4">
    <source>
        <dbReference type="Pfam" id="PF12736"/>
    </source>
</evidence>
<dbReference type="RefSeq" id="XP_070429195.1">
    <property type="nucleotide sequence ID" value="XM_070573094.1"/>
</dbReference>
<name>A0ABM4KLX0_EQUPR</name>
<evidence type="ECO:0000256" key="2">
    <source>
        <dbReference type="ARBA" id="ARBA00022553"/>
    </source>
</evidence>
<feature type="region of interest" description="Disordered" evidence="3">
    <location>
        <begin position="442"/>
        <end position="474"/>
    </location>
</feature>
<dbReference type="InterPro" id="IPR013761">
    <property type="entry name" value="SAM/pointed_sf"/>
</dbReference>
<comment type="similarity">
    <text evidence="1">Belongs to the GAREM family.</text>
</comment>
<feature type="region of interest" description="Disordered" evidence="3">
    <location>
        <begin position="262"/>
        <end position="299"/>
    </location>
</feature>
<organism evidence="5 6">
    <name type="scientific">Equus przewalskii</name>
    <name type="common">Przewalski's horse</name>
    <name type="synonym">Equus caballus przewalskii</name>
    <dbReference type="NCBI Taxonomy" id="9798"/>
    <lineage>
        <taxon>Eukaryota</taxon>
        <taxon>Metazoa</taxon>
        <taxon>Chordata</taxon>
        <taxon>Craniata</taxon>
        <taxon>Vertebrata</taxon>
        <taxon>Euteleostomi</taxon>
        <taxon>Mammalia</taxon>
        <taxon>Eutheria</taxon>
        <taxon>Laurasiatheria</taxon>
        <taxon>Perissodactyla</taxon>
        <taxon>Equidae</taxon>
        <taxon>Equus</taxon>
    </lineage>
</organism>
<dbReference type="CDD" id="cd09525">
    <property type="entry name" value="SAM_GAREM"/>
    <property type="match status" value="1"/>
</dbReference>
<feature type="region of interest" description="Disordered" evidence="3">
    <location>
        <begin position="317"/>
        <end position="424"/>
    </location>
</feature>
<feature type="compositionally biased region" description="Low complexity" evidence="3">
    <location>
        <begin position="605"/>
        <end position="618"/>
    </location>
</feature>
<evidence type="ECO:0000313" key="5">
    <source>
        <dbReference type="Proteomes" id="UP001652662"/>
    </source>
</evidence>
<dbReference type="GeneID" id="103546473"/>
<evidence type="ECO:0000256" key="1">
    <source>
        <dbReference type="ARBA" id="ARBA00006392"/>
    </source>
</evidence>
<dbReference type="Gene3D" id="1.10.150.50">
    <property type="entry name" value="Transcription Factor, Ets-1"/>
    <property type="match status" value="1"/>
</dbReference>
<feature type="compositionally biased region" description="Low complexity" evidence="3">
    <location>
        <begin position="397"/>
        <end position="424"/>
    </location>
</feature>
<proteinExistence type="inferred from homology"/>
<dbReference type="SUPFAM" id="SSF47769">
    <property type="entry name" value="SAM/Pointed domain"/>
    <property type="match status" value="1"/>
</dbReference>
<dbReference type="PANTHER" id="PTHR14454">
    <property type="entry name" value="GRB2-ASSOCIATED AND REGULATOR OF MAPK PROTEIN FAMILY MEMBER"/>
    <property type="match status" value="1"/>
</dbReference>
<dbReference type="PANTHER" id="PTHR14454:SF5">
    <property type="entry name" value="GRB2-ASSOCIATED AND REGULATOR OF MAPK PROTEIN 2"/>
    <property type="match status" value="1"/>
</dbReference>
<keyword evidence="5" id="KW-1185">Reference proteome</keyword>
<reference evidence="6" key="1">
    <citation type="submission" date="2025-08" db="UniProtKB">
        <authorList>
            <consortium name="RefSeq"/>
        </authorList>
    </citation>
    <scope>IDENTIFICATION</scope>
    <source>
        <tissue evidence="6">Blood</tissue>
    </source>
</reference>
<evidence type="ECO:0000313" key="6">
    <source>
        <dbReference type="RefSeq" id="XP_070429195.1"/>
    </source>
</evidence>
<feature type="region of interest" description="Disordered" evidence="3">
    <location>
        <begin position="504"/>
        <end position="618"/>
    </location>
</feature>
<dbReference type="Pfam" id="PF12736">
    <property type="entry name" value="CABIT"/>
    <property type="match status" value="1"/>
</dbReference>
<accession>A0ABM4KLX0</accession>
<dbReference type="Proteomes" id="UP001652662">
    <property type="component" value="Chromosome 14"/>
</dbReference>
<gene>
    <name evidence="6" type="primary">GAREM2</name>
</gene>
<feature type="domain" description="CABIT" evidence="4">
    <location>
        <begin position="1"/>
        <end position="188"/>
    </location>
</feature>
<keyword evidence="2" id="KW-0597">Phosphoprotein</keyword>
<sequence>MEAITFSVKVVSGEFSEDSEVYNFTLHAGDELTLMGQAEILCAKTSKERSRFTTLLRKLGRAGALAGVGGGGPGGAGAAGGGGGARPIKGKMPCLICMNHRTNESLSLPFQCQGRFSTRSPLELQMQEGEHTVRAIIERVRLPVNVLVPSRPPRNPYDLHPVREGHCYKLVSIISKTVVLGLALRREGPAPLHFLLLTDTPRFALPQGLLAGDPRVERLVRDSASYCRERFDPDEYSTAVREAPAELADDCAPPRRARLCLPAPPRAPAPARVPGSSGDGEQEYVSPDWAGAPEPAAPPAEIPYEELWTHQAPEGLAEGSVRLPPGPDLISFGAAGPPRLEREAPPPPVPPKSEAVKEECRLLNAPPVPPRGGNGSGWLSGSPPVPPRFPKLQPVHSPSSSLSYYSSGLQDGAGSRSGSGSPSPDAYSLYCYPCTWADCKVGESSSRPPPGPLPSTTQPSQASRALAEPLSSRAASLLGADTPVKAYHSCPPLFKPSHPQKRFAPFGALNPFSGPAYPSGPSAASSSGPTATSGPLTTSSPAYSPGPGSPGQAYSAAPTSSCPTSSSSSSEWQEAAPEPFDPFELGQGSSPEPELLRCQEPRAMGASGPGPCLSPLGPSKAFEPEGLVLRQVPAPLSPVALQGPEAGGARLLLTQGRLEGPPASPRDGATGWGGRDASPWQPPADLSALSLEEVSRSLRFIGLSEDVVSFFARERIDGSIFVQLSEDILADDFHLTKLQVKKIMQFIKGWRPKV</sequence>
<dbReference type="InterPro" id="IPR052281">
    <property type="entry name" value="GAREM"/>
</dbReference>
<dbReference type="InterPro" id="IPR025946">
    <property type="entry name" value="CABIT_dom"/>
</dbReference>
<feature type="region of interest" description="Disordered" evidence="3">
    <location>
        <begin position="658"/>
        <end position="677"/>
    </location>
</feature>
<feature type="compositionally biased region" description="Low complexity" evidence="3">
    <location>
        <begin position="513"/>
        <end position="570"/>
    </location>
</feature>